<dbReference type="RefSeq" id="WP_109927263.1">
    <property type="nucleotide sequence ID" value="NZ_QGNZ01000005.1"/>
</dbReference>
<evidence type="ECO:0000256" key="1">
    <source>
        <dbReference type="SAM" id="Phobius"/>
    </source>
</evidence>
<gene>
    <name evidence="2" type="ORF">DHW03_18085</name>
</gene>
<feature type="transmembrane region" description="Helical" evidence="1">
    <location>
        <begin position="20"/>
        <end position="39"/>
    </location>
</feature>
<keyword evidence="3" id="KW-1185">Reference proteome</keyword>
<comment type="caution">
    <text evidence="2">The sequence shown here is derived from an EMBL/GenBank/DDBJ whole genome shotgun (WGS) entry which is preliminary data.</text>
</comment>
<organism evidence="2 3">
    <name type="scientific">Pedobacter yonginense</name>
    <dbReference type="NCBI Taxonomy" id="651869"/>
    <lineage>
        <taxon>Bacteria</taxon>
        <taxon>Pseudomonadati</taxon>
        <taxon>Bacteroidota</taxon>
        <taxon>Sphingobacteriia</taxon>
        <taxon>Sphingobacteriales</taxon>
        <taxon>Sphingobacteriaceae</taxon>
        <taxon>Pedobacter</taxon>
    </lineage>
</organism>
<proteinExistence type="predicted"/>
<dbReference type="EMBL" id="QGNZ01000005">
    <property type="protein sequence ID" value="PWS25962.1"/>
    <property type="molecule type" value="Genomic_DNA"/>
</dbReference>
<protein>
    <submittedName>
        <fullName evidence="2">Uncharacterized protein</fullName>
    </submittedName>
</protein>
<keyword evidence="1" id="KW-0472">Membrane</keyword>
<dbReference type="OrthoDB" id="746867at2"/>
<accession>A0A317EH27</accession>
<dbReference type="Proteomes" id="UP000245379">
    <property type="component" value="Unassembled WGS sequence"/>
</dbReference>
<evidence type="ECO:0000313" key="3">
    <source>
        <dbReference type="Proteomes" id="UP000245379"/>
    </source>
</evidence>
<sequence length="301" mass="35445">MNSLINFLSSYLSIPKPATATITISILVFILGLFLNETIKEIGRYRQRRNFKKLLKRNYLIFKNYLFVQSTNMQTFSSQINEDSNPNFNIFVSPCSAISNFKDISYSNAFKSLFTGLENFRLFNFNRRLQAFDYLYESLAMYRIEEERIFPILASYQNEALPVVQNINSLNKQAIENIGDLTIKITSTLELNLDTKIWLQKREAISNVYYKGLRKAEDSQKYFIDISEFEFNNSAPIQVLYTPKEFWNYHHQLRLAAAENIKLIRLFKNTISYCNKTSERFRSTGIKLSENYRYLFGQKVF</sequence>
<dbReference type="AlphaFoldDB" id="A0A317EH27"/>
<reference evidence="2 3" key="1">
    <citation type="submission" date="2018-05" db="EMBL/GenBank/DDBJ databases">
        <title>Pedobacter paludis sp. nov., isolated from wetland soil.</title>
        <authorList>
            <person name="Zhang Y."/>
            <person name="Wang G."/>
        </authorList>
    </citation>
    <scope>NUCLEOTIDE SEQUENCE [LARGE SCALE GENOMIC DNA]</scope>
    <source>
        <strain evidence="2 3">KCTC22721</strain>
    </source>
</reference>
<keyword evidence="1" id="KW-0812">Transmembrane</keyword>
<keyword evidence="1" id="KW-1133">Transmembrane helix</keyword>
<name>A0A317EH27_9SPHI</name>
<evidence type="ECO:0000313" key="2">
    <source>
        <dbReference type="EMBL" id="PWS25962.1"/>
    </source>
</evidence>